<dbReference type="SMART" id="SM00875">
    <property type="entry name" value="BACK"/>
    <property type="match status" value="1"/>
</dbReference>
<gene>
    <name evidence="2" type="ORF">WA026_007471</name>
</gene>
<comment type="caution">
    <text evidence="2">The sequence shown here is derived from an EMBL/GenBank/DDBJ whole genome shotgun (WGS) entry which is preliminary data.</text>
</comment>
<dbReference type="Pfam" id="PF23651">
    <property type="entry name" value="TRAF_BTBD17"/>
    <property type="match status" value="1"/>
</dbReference>
<evidence type="ECO:0000313" key="3">
    <source>
        <dbReference type="Proteomes" id="UP001431783"/>
    </source>
</evidence>
<dbReference type="PROSITE" id="PS50097">
    <property type="entry name" value="BTB"/>
    <property type="match status" value="1"/>
</dbReference>
<dbReference type="InterPro" id="IPR011333">
    <property type="entry name" value="SKP1/BTB/POZ_sf"/>
</dbReference>
<keyword evidence="3" id="KW-1185">Reference proteome</keyword>
<dbReference type="Gene3D" id="3.30.710.10">
    <property type="entry name" value="Potassium Channel Kv1.1, Chain A"/>
    <property type="match status" value="1"/>
</dbReference>
<dbReference type="InterPro" id="IPR056184">
    <property type="entry name" value="TRAF_BTBD17"/>
</dbReference>
<evidence type="ECO:0000313" key="2">
    <source>
        <dbReference type="EMBL" id="KAK9884631.1"/>
    </source>
</evidence>
<dbReference type="Pfam" id="PF00651">
    <property type="entry name" value="BTB"/>
    <property type="match status" value="1"/>
</dbReference>
<dbReference type="SUPFAM" id="SSF54695">
    <property type="entry name" value="POZ domain"/>
    <property type="match status" value="1"/>
</dbReference>
<dbReference type="AlphaFoldDB" id="A0AAW1UV02"/>
<dbReference type="Pfam" id="PF07707">
    <property type="entry name" value="BACK"/>
    <property type="match status" value="1"/>
</dbReference>
<dbReference type="PANTHER" id="PTHR24410">
    <property type="entry name" value="HL07962P-RELATED"/>
    <property type="match status" value="1"/>
</dbReference>
<evidence type="ECO:0000259" key="1">
    <source>
        <dbReference type="PROSITE" id="PS50097"/>
    </source>
</evidence>
<proteinExistence type="predicted"/>
<reference evidence="2 3" key="1">
    <citation type="submission" date="2023-03" db="EMBL/GenBank/DDBJ databases">
        <title>Genome insight into feeding habits of ladybird beetles.</title>
        <authorList>
            <person name="Li H.-S."/>
            <person name="Huang Y.-H."/>
            <person name="Pang H."/>
        </authorList>
    </citation>
    <scope>NUCLEOTIDE SEQUENCE [LARGE SCALE GENOMIC DNA]</scope>
    <source>
        <strain evidence="2">SYSU_2023b</strain>
        <tissue evidence="2">Whole body</tissue>
    </source>
</reference>
<dbReference type="InterPro" id="IPR051481">
    <property type="entry name" value="BTB-POZ/Galectin-3-binding"/>
</dbReference>
<dbReference type="SMART" id="SM00225">
    <property type="entry name" value="BTB"/>
    <property type="match status" value="1"/>
</dbReference>
<sequence>MEKNLNNSSNFQRTFDYSCCETKDIDENSCQIMVDNSDNILKIFKKLYDEKQMCDVYLKVAGKEYGAHRLILCGSSDVFQVMLMKPEWSEWHESTVELKELPQCENVFHLFLEYFYTGKLLITHTNVMPILALADKYIVKGLSRICLQYMCNHVPHASSHNQLFTWLQYAQSCGHNDITKICQDYIKWNFQLVANTPDFSNIDPETLLYLLKQNDLVVYNEMMLYNCVVRWLDLQKVKLVNEKSEVNIKEYMNYLVEVVMSYIRFPMMTPRELADLLLSPLIKQHKEFFVDKMSIGMSFHSGHTDRINAISLEKDGKLLFTPRLYTSDTYSSILSIENFKSIPFYHTSTFIFSSNSSAAEYECDKVNEWVIDLYPKGVWFRQCYLLVWQGTLEVPEEIVSTVRLSLTCRKMSEPIMKFKVSILVHGIEGGVEHIMDVKSTVHEFTLESRIINIDNIVSFDKLNPSAGSLSQRVKENPYLIGADRNIFKLQILITPHS</sequence>
<dbReference type="Proteomes" id="UP001431783">
    <property type="component" value="Unassembled WGS sequence"/>
</dbReference>
<feature type="domain" description="BTB" evidence="1">
    <location>
        <begin position="54"/>
        <end position="124"/>
    </location>
</feature>
<dbReference type="EMBL" id="JARQZJ010000093">
    <property type="protein sequence ID" value="KAK9884631.1"/>
    <property type="molecule type" value="Genomic_DNA"/>
</dbReference>
<dbReference type="CDD" id="cd18493">
    <property type="entry name" value="BACK_BTBD17"/>
    <property type="match status" value="1"/>
</dbReference>
<protein>
    <recommendedName>
        <fullName evidence="1">BTB domain-containing protein</fullName>
    </recommendedName>
</protein>
<dbReference type="PANTHER" id="PTHR24410:SF41">
    <property type="entry name" value="HL07962P"/>
    <property type="match status" value="1"/>
</dbReference>
<dbReference type="Gene3D" id="1.25.40.420">
    <property type="match status" value="1"/>
</dbReference>
<dbReference type="InterPro" id="IPR000210">
    <property type="entry name" value="BTB/POZ_dom"/>
</dbReference>
<accession>A0AAW1UV02</accession>
<name>A0AAW1UV02_9CUCU</name>
<dbReference type="InterPro" id="IPR011705">
    <property type="entry name" value="BACK"/>
</dbReference>
<organism evidence="2 3">
    <name type="scientific">Henosepilachna vigintioctopunctata</name>
    <dbReference type="NCBI Taxonomy" id="420089"/>
    <lineage>
        <taxon>Eukaryota</taxon>
        <taxon>Metazoa</taxon>
        <taxon>Ecdysozoa</taxon>
        <taxon>Arthropoda</taxon>
        <taxon>Hexapoda</taxon>
        <taxon>Insecta</taxon>
        <taxon>Pterygota</taxon>
        <taxon>Neoptera</taxon>
        <taxon>Endopterygota</taxon>
        <taxon>Coleoptera</taxon>
        <taxon>Polyphaga</taxon>
        <taxon>Cucujiformia</taxon>
        <taxon>Coccinelloidea</taxon>
        <taxon>Coccinellidae</taxon>
        <taxon>Epilachninae</taxon>
        <taxon>Epilachnini</taxon>
        <taxon>Henosepilachna</taxon>
    </lineage>
</organism>